<dbReference type="Proteomes" id="UP000198599">
    <property type="component" value="Unassembled WGS sequence"/>
</dbReference>
<evidence type="ECO:0000313" key="1">
    <source>
        <dbReference type="EMBL" id="SFO25763.1"/>
    </source>
</evidence>
<dbReference type="AlphaFoldDB" id="A0A1I5FQ76"/>
<dbReference type="RefSeq" id="WP_143076373.1">
    <property type="nucleotide sequence ID" value="NZ_FOVP01000021.1"/>
</dbReference>
<dbReference type="EMBL" id="FOVP01000021">
    <property type="protein sequence ID" value="SFO25763.1"/>
    <property type="molecule type" value="Genomic_DNA"/>
</dbReference>
<proteinExistence type="predicted"/>
<sequence>MMGEAKRRKNGNEAKFRRLDQQLTGAGVNTDQFGFCDGEAFLAAEQRDPSLLETYAQWVMLRPRDREYDAHVRETVPKLAQLVATVLEEDTLEGSCEMACSLLTKSLDRLGVWSVGLVGSSTFEVKDQDIWRGLHTVDRADFPGARLGHTWVCAPPFVVVDASIKRQRWAGDDIYPYVPSIILDDWGRMTKPTPKDVISAEIRAEMMVARGAIPNGVIYQLEPNLKKFSETFPATEIVIDRLTARYIPTAANLSDGTLEEINSAGEIGRVGREIWSDVIAPAFNADTIWPPR</sequence>
<protein>
    <submittedName>
        <fullName evidence="1">Uncharacterized protein</fullName>
    </submittedName>
</protein>
<keyword evidence="2" id="KW-1185">Reference proteome</keyword>
<evidence type="ECO:0000313" key="2">
    <source>
        <dbReference type="Proteomes" id="UP000198599"/>
    </source>
</evidence>
<organism evidence="1 2">
    <name type="scientific">Roseovarius lutimaris</name>
    <dbReference type="NCBI Taxonomy" id="1005928"/>
    <lineage>
        <taxon>Bacteria</taxon>
        <taxon>Pseudomonadati</taxon>
        <taxon>Pseudomonadota</taxon>
        <taxon>Alphaproteobacteria</taxon>
        <taxon>Rhodobacterales</taxon>
        <taxon>Roseobacteraceae</taxon>
        <taxon>Roseovarius</taxon>
    </lineage>
</organism>
<accession>A0A1I5FQ76</accession>
<dbReference type="OrthoDB" id="1493229at2"/>
<reference evidence="2" key="1">
    <citation type="submission" date="2016-10" db="EMBL/GenBank/DDBJ databases">
        <authorList>
            <person name="Varghese N."/>
            <person name="Submissions S."/>
        </authorList>
    </citation>
    <scope>NUCLEOTIDE SEQUENCE [LARGE SCALE GENOMIC DNA]</scope>
    <source>
        <strain evidence="2">DSM 28463</strain>
    </source>
</reference>
<gene>
    <name evidence="1" type="ORF">SAMN04487859_12127</name>
</gene>
<name>A0A1I5FQ76_9RHOB</name>